<evidence type="ECO:0000256" key="1">
    <source>
        <dbReference type="SAM" id="Phobius"/>
    </source>
</evidence>
<dbReference type="EMBL" id="JAYMYR010000011">
    <property type="protein sequence ID" value="KAK7333624.1"/>
    <property type="molecule type" value="Genomic_DNA"/>
</dbReference>
<gene>
    <name evidence="2" type="ORF">VNO80_30400</name>
</gene>
<dbReference type="Proteomes" id="UP001374584">
    <property type="component" value="Unassembled WGS sequence"/>
</dbReference>
<reference evidence="2 3" key="1">
    <citation type="submission" date="2024-01" db="EMBL/GenBank/DDBJ databases">
        <title>The genomes of 5 underutilized Papilionoideae crops provide insights into root nodulation and disease resistanc.</title>
        <authorList>
            <person name="Jiang F."/>
        </authorList>
    </citation>
    <scope>NUCLEOTIDE SEQUENCE [LARGE SCALE GENOMIC DNA]</scope>
    <source>
        <strain evidence="2">JINMINGXINNONG_FW02</strain>
        <tissue evidence="2">Leaves</tissue>
    </source>
</reference>
<dbReference type="InterPro" id="IPR007541">
    <property type="entry name" value="Uncharacterised_BSP"/>
</dbReference>
<proteinExistence type="predicted"/>
<dbReference type="PANTHER" id="PTHR33321:SF3">
    <property type="entry name" value="OS05G0582000 PROTEIN"/>
    <property type="match status" value="1"/>
</dbReference>
<protein>
    <submittedName>
        <fullName evidence="2">Uncharacterized protein</fullName>
    </submittedName>
</protein>
<keyword evidence="1" id="KW-0472">Membrane</keyword>
<dbReference type="AlphaFoldDB" id="A0AAN9LG80"/>
<evidence type="ECO:0000313" key="2">
    <source>
        <dbReference type="EMBL" id="KAK7333624.1"/>
    </source>
</evidence>
<keyword evidence="1" id="KW-1133">Transmembrane helix</keyword>
<dbReference type="PANTHER" id="PTHR33321">
    <property type="match status" value="1"/>
</dbReference>
<comment type="caution">
    <text evidence="2">The sequence shown here is derived from an EMBL/GenBank/DDBJ whole genome shotgun (WGS) entry which is preliminary data.</text>
</comment>
<organism evidence="2 3">
    <name type="scientific">Phaseolus coccineus</name>
    <name type="common">Scarlet runner bean</name>
    <name type="synonym">Phaseolus multiflorus</name>
    <dbReference type="NCBI Taxonomy" id="3886"/>
    <lineage>
        <taxon>Eukaryota</taxon>
        <taxon>Viridiplantae</taxon>
        <taxon>Streptophyta</taxon>
        <taxon>Embryophyta</taxon>
        <taxon>Tracheophyta</taxon>
        <taxon>Spermatophyta</taxon>
        <taxon>Magnoliopsida</taxon>
        <taxon>eudicotyledons</taxon>
        <taxon>Gunneridae</taxon>
        <taxon>Pentapetalae</taxon>
        <taxon>rosids</taxon>
        <taxon>fabids</taxon>
        <taxon>Fabales</taxon>
        <taxon>Fabaceae</taxon>
        <taxon>Papilionoideae</taxon>
        <taxon>50 kb inversion clade</taxon>
        <taxon>NPAAA clade</taxon>
        <taxon>indigoferoid/millettioid clade</taxon>
        <taxon>Phaseoleae</taxon>
        <taxon>Phaseolus</taxon>
    </lineage>
</organism>
<dbReference type="Pfam" id="PF04450">
    <property type="entry name" value="BSP"/>
    <property type="match status" value="1"/>
</dbReference>
<evidence type="ECO:0000313" key="3">
    <source>
        <dbReference type="Proteomes" id="UP001374584"/>
    </source>
</evidence>
<accession>A0AAN9LG80</accession>
<feature type="transmembrane region" description="Helical" evidence="1">
    <location>
        <begin position="52"/>
        <end position="71"/>
    </location>
</feature>
<name>A0AAN9LG80_PHACN</name>
<sequence length="311" mass="35359">MHDLFLKLMEEEDKPYLFQPLTPHYSTLSSSHSLHQQHHQNLKHLSSDTKNIFIRILSILLLALISIWANYEASKTFKISIVNDAKDSLAGRRFALSYVSNDKATRIILNTSSYVEHFLYPNNNIYPKKNIHSVTLRLPRRNLNATVAVYADGSRPHGCGKSSNSYVIEITPMLLEEKGYDRMAIVGAILRGMARVWLWDGAPQGLLDGMVEYVADTAGFRPEMVAEGGSMPECEEGGGWGRWWEGKDPTHVPRVLHYCEKYKRGFIQWLNEAVRDTCRDHVVDEVSGMPIIEVCCRLYNNNVSWVGSISM</sequence>
<keyword evidence="3" id="KW-1185">Reference proteome</keyword>
<keyword evidence="1" id="KW-0812">Transmembrane</keyword>